<proteinExistence type="predicted"/>
<organism evidence="2 3">
    <name type="scientific">Pseudomonas aeruginosa (strain UCBPP-PA14)</name>
    <dbReference type="NCBI Taxonomy" id="208963"/>
    <lineage>
        <taxon>Bacteria</taxon>
        <taxon>Pseudomonadati</taxon>
        <taxon>Pseudomonadota</taxon>
        <taxon>Gammaproteobacteria</taxon>
        <taxon>Pseudomonadales</taxon>
        <taxon>Pseudomonadaceae</taxon>
        <taxon>Pseudomonas</taxon>
    </lineage>
</organism>
<dbReference type="KEGG" id="pau:PA14_15490"/>
<dbReference type="HOGENOM" id="CLU_2975813_0_0_6"/>
<feature type="transmembrane region" description="Helical" evidence="1">
    <location>
        <begin position="12"/>
        <end position="32"/>
    </location>
</feature>
<dbReference type="Proteomes" id="UP000000653">
    <property type="component" value="Chromosome"/>
</dbReference>
<accession>A0A0H2ZDY8</accession>
<evidence type="ECO:0000313" key="2">
    <source>
        <dbReference type="EMBL" id="ABJ13019.1"/>
    </source>
</evidence>
<dbReference type="AlphaFoldDB" id="A0A0H2ZDY8"/>
<sequence>MRGSKLPGNLSALFLAFNFSVVLNLSGAYRGFDRRACVTRFMSTSLANYWNVAQAANP</sequence>
<evidence type="ECO:0000313" key="3">
    <source>
        <dbReference type="Proteomes" id="UP000000653"/>
    </source>
</evidence>
<protein>
    <submittedName>
        <fullName evidence="2">Uncharacterized protein</fullName>
    </submittedName>
</protein>
<gene>
    <name evidence="2" type="ordered locus">PA14_15490</name>
</gene>
<name>A0A0H2ZDY8_PSEAB</name>
<keyword evidence="1" id="KW-0812">Transmembrane</keyword>
<evidence type="ECO:0000256" key="1">
    <source>
        <dbReference type="SAM" id="Phobius"/>
    </source>
</evidence>
<keyword evidence="1" id="KW-1133">Transmembrane helix</keyword>
<dbReference type="EMBL" id="CP000438">
    <property type="protein sequence ID" value="ABJ13019.1"/>
    <property type="molecule type" value="Genomic_DNA"/>
</dbReference>
<reference evidence="2 3" key="1">
    <citation type="journal article" date="2006" name="Genome Biol.">
        <title>Genomic analysis reveals that Pseudomonas aeruginosa virulence is combinatorial.</title>
        <authorList>
            <person name="Lee D.G."/>
            <person name="Urbach J.M."/>
            <person name="Wu G."/>
            <person name="Liberati N.T."/>
            <person name="Feinbaum R.L."/>
            <person name="Miyata S."/>
            <person name="Diggins L.T."/>
            <person name="He J."/>
            <person name="Saucier M."/>
            <person name="Deziel E."/>
            <person name="Friedman L."/>
            <person name="Li L."/>
            <person name="Grills G."/>
            <person name="Montgomery K."/>
            <person name="Kucherlapati R."/>
            <person name="Rahme L.G."/>
            <person name="Ausubel F.M."/>
        </authorList>
    </citation>
    <scope>NUCLEOTIDE SEQUENCE [LARGE SCALE GENOMIC DNA]</scope>
    <source>
        <strain evidence="2 3">UCBPP-PA14</strain>
    </source>
</reference>
<keyword evidence="1" id="KW-0472">Membrane</keyword>